<reference evidence="1 2" key="1">
    <citation type="journal article" date="2021" name="Int. J. Syst. Evol. Microbiol.">
        <title>Reticulibacter mediterranei gen. nov., sp. nov., within the new family Reticulibacteraceae fam. nov., and Ktedonospora formicarum gen. nov., sp. nov., Ktedonobacter robiniae sp. nov., Dictyobacter formicarum sp. nov. and Dictyobacter arantiisoli sp. nov., belonging to the class Ktedonobacteria.</title>
        <authorList>
            <person name="Yabe S."/>
            <person name="Zheng Y."/>
            <person name="Wang C.M."/>
            <person name="Sakai Y."/>
            <person name="Abe K."/>
            <person name="Yokota A."/>
            <person name="Donadio S."/>
            <person name="Cavaletti L."/>
            <person name="Monciardini P."/>
        </authorList>
    </citation>
    <scope>NUCLEOTIDE SEQUENCE [LARGE SCALE GENOMIC DNA]</scope>
    <source>
        <strain evidence="1 2">SOSP1-30</strain>
    </source>
</reference>
<accession>A0ABQ3UHJ1</accession>
<evidence type="ECO:0000313" key="1">
    <source>
        <dbReference type="EMBL" id="GHO52184.1"/>
    </source>
</evidence>
<dbReference type="RefSeq" id="WP_201369117.1">
    <property type="nucleotide sequence ID" value="NZ_BNJG01000001.1"/>
</dbReference>
<dbReference type="Proteomes" id="UP000654345">
    <property type="component" value="Unassembled WGS sequence"/>
</dbReference>
<proteinExistence type="predicted"/>
<dbReference type="EMBL" id="BNJG01000001">
    <property type="protein sequence ID" value="GHO52184.1"/>
    <property type="molecule type" value="Genomic_DNA"/>
</dbReference>
<name>A0ABQ3UHJ1_9CHLR</name>
<keyword evidence="2" id="KW-1185">Reference proteome</keyword>
<protein>
    <recommendedName>
        <fullName evidence="3">Single-stranded DNA-binding protein</fullName>
    </recommendedName>
</protein>
<comment type="caution">
    <text evidence="1">The sequence shown here is derived from an EMBL/GenBank/DDBJ whole genome shotgun (WGS) entry which is preliminary data.</text>
</comment>
<evidence type="ECO:0000313" key="2">
    <source>
        <dbReference type="Proteomes" id="UP000654345"/>
    </source>
</evidence>
<gene>
    <name evidence="1" type="ORF">KSB_06590</name>
</gene>
<evidence type="ECO:0008006" key="3">
    <source>
        <dbReference type="Google" id="ProtNLM"/>
    </source>
</evidence>
<sequence length="110" mass="12270">MAAILTGILMNKRVVSGVTESGPRKGDEWHFLSMEINDMRFGHVWSCQMRGDDPQYDQVLNGDLVGHKVKVTVAAQTAGERKLKDGRTVMQIRSQVTNLKDLGVPEDDDE</sequence>
<organism evidence="1 2">
    <name type="scientific">Ktedonobacter robiniae</name>
    <dbReference type="NCBI Taxonomy" id="2778365"/>
    <lineage>
        <taxon>Bacteria</taxon>
        <taxon>Bacillati</taxon>
        <taxon>Chloroflexota</taxon>
        <taxon>Ktedonobacteria</taxon>
        <taxon>Ktedonobacterales</taxon>
        <taxon>Ktedonobacteraceae</taxon>
        <taxon>Ktedonobacter</taxon>
    </lineage>
</organism>